<feature type="active site" evidence="1">
    <location>
        <position position="35"/>
    </location>
</feature>
<dbReference type="Pfam" id="PF07503">
    <property type="entry name" value="zf-HYPF"/>
    <property type="match status" value="2"/>
</dbReference>
<keyword evidence="3" id="KW-0808">Transferase</keyword>
<evidence type="ECO:0000313" key="3">
    <source>
        <dbReference type="EMBL" id="SQC02379.1"/>
    </source>
</evidence>
<feature type="active site" evidence="1">
    <location>
        <position position="17"/>
    </location>
</feature>
<feature type="domain" description="Acylphosphatase-like" evidence="2">
    <location>
        <begin position="2"/>
        <end position="89"/>
    </location>
</feature>
<reference evidence="3 4" key="1">
    <citation type="submission" date="2018-06" db="EMBL/GenBank/DDBJ databases">
        <authorList>
            <consortium name="Pathogen Informatics"/>
            <person name="Doyle S."/>
        </authorList>
    </citation>
    <scope>NUCLEOTIDE SEQUENCE [LARGE SCALE GENOMIC DNA]</scope>
    <source>
        <strain evidence="3 4">NCTC11820</strain>
    </source>
</reference>
<evidence type="ECO:0000256" key="1">
    <source>
        <dbReference type="PROSITE-ProRule" id="PRU00520"/>
    </source>
</evidence>
<dbReference type="SUPFAM" id="SSF54975">
    <property type="entry name" value="Acylphosphatase/BLUF domain-like"/>
    <property type="match status" value="1"/>
</dbReference>
<dbReference type="InterPro" id="IPR001792">
    <property type="entry name" value="Acylphosphatase-like_dom"/>
</dbReference>
<proteinExistence type="predicted"/>
<comment type="catalytic activity">
    <reaction evidence="1">
        <text>an acyl phosphate + H2O = a carboxylate + phosphate + H(+)</text>
        <dbReference type="Rhea" id="RHEA:14965"/>
        <dbReference type="ChEBI" id="CHEBI:15377"/>
        <dbReference type="ChEBI" id="CHEBI:15378"/>
        <dbReference type="ChEBI" id="CHEBI:29067"/>
        <dbReference type="ChEBI" id="CHEBI:43474"/>
        <dbReference type="ChEBI" id="CHEBI:59918"/>
        <dbReference type="EC" id="3.6.1.7"/>
    </reaction>
</comment>
<dbReference type="PANTHER" id="PTHR42959">
    <property type="entry name" value="CARBAMOYLTRANSFERASE"/>
    <property type="match status" value="1"/>
</dbReference>
<dbReference type="GO" id="GO:0051604">
    <property type="term" value="P:protein maturation"/>
    <property type="evidence" value="ECO:0007669"/>
    <property type="project" value="TreeGrafter"/>
</dbReference>
<evidence type="ECO:0000313" key="4">
    <source>
        <dbReference type="Proteomes" id="UP000250245"/>
    </source>
</evidence>
<accession>A0A2X3DSF7</accession>
<evidence type="ECO:0000259" key="2">
    <source>
        <dbReference type="PROSITE" id="PS51160"/>
    </source>
</evidence>
<dbReference type="GO" id="GO:0008270">
    <property type="term" value="F:zinc ion binding"/>
    <property type="evidence" value="ECO:0007669"/>
    <property type="project" value="InterPro"/>
</dbReference>
<gene>
    <name evidence="3" type="primary">hypF_4</name>
    <name evidence="3" type="ORF">NCTC11820_02267</name>
</gene>
<protein>
    <recommendedName>
        <fullName evidence="1">acylphosphatase</fullName>
        <ecNumber evidence="1">3.6.1.7</ecNumber>
    </recommendedName>
</protein>
<organism evidence="3 4">
    <name type="scientific">Mobiluncus curtisii</name>
    <dbReference type="NCBI Taxonomy" id="2051"/>
    <lineage>
        <taxon>Bacteria</taxon>
        <taxon>Bacillati</taxon>
        <taxon>Actinomycetota</taxon>
        <taxon>Actinomycetes</taxon>
        <taxon>Actinomycetales</taxon>
        <taxon>Actinomycetaceae</taxon>
        <taxon>Mobiluncus</taxon>
    </lineage>
</organism>
<sequence>MRRAYELRGVVQGVGFRPHVAKVAAQYPITGFVGNDDESVFIEAQGAREAVDGFMETMLATLPPLASVLHSSSTDLPEQKGETEFRIVPSRRRPGARTLIPPDTATCPDCQAEMADPTNRRYRYPFTTCTNCGPRATIMVDLPYDRDTTTMVKFPMCPACHQEYTNPTNRRYHAQPSAATTADQCCGSARQTHRTCGPQKGTAGR</sequence>
<dbReference type="GO" id="GO:0016743">
    <property type="term" value="F:carboxyl- or carbamoyltransferase activity"/>
    <property type="evidence" value="ECO:0007669"/>
    <property type="project" value="TreeGrafter"/>
</dbReference>
<dbReference type="PROSITE" id="PS51160">
    <property type="entry name" value="ACYLPHOSPHATASE_3"/>
    <property type="match status" value="1"/>
</dbReference>
<dbReference type="Proteomes" id="UP000250245">
    <property type="component" value="Unassembled WGS sequence"/>
</dbReference>
<dbReference type="InterPro" id="IPR051060">
    <property type="entry name" value="Carbamoyltrans_HypF-like"/>
</dbReference>
<dbReference type="Pfam" id="PF00708">
    <property type="entry name" value="Acylphosphatase"/>
    <property type="match status" value="1"/>
</dbReference>
<dbReference type="AlphaFoldDB" id="A0A2X3DSF7"/>
<dbReference type="PROSITE" id="PS00150">
    <property type="entry name" value="ACYLPHOSPHATASE_1"/>
    <property type="match status" value="1"/>
</dbReference>
<name>A0A2X3DSF7_9ACTO</name>
<dbReference type="EC" id="3.6.1.7" evidence="1"/>
<dbReference type="InterPro" id="IPR036046">
    <property type="entry name" value="Acylphosphatase-like_dom_sf"/>
</dbReference>
<dbReference type="GO" id="GO:0003998">
    <property type="term" value="F:acylphosphatase activity"/>
    <property type="evidence" value="ECO:0007669"/>
    <property type="project" value="UniProtKB-EC"/>
</dbReference>
<dbReference type="EMBL" id="UASJ01000017">
    <property type="protein sequence ID" value="SQC02379.1"/>
    <property type="molecule type" value="Genomic_DNA"/>
</dbReference>
<dbReference type="Gene3D" id="3.90.870.50">
    <property type="match status" value="1"/>
</dbReference>
<keyword evidence="1" id="KW-0378">Hydrolase</keyword>
<dbReference type="InterPro" id="IPR011125">
    <property type="entry name" value="Znf_HypF"/>
</dbReference>
<dbReference type="PANTHER" id="PTHR42959:SF1">
    <property type="entry name" value="CARBAMOYLTRANSFERASE HYPF"/>
    <property type="match status" value="1"/>
</dbReference>
<dbReference type="InterPro" id="IPR017968">
    <property type="entry name" value="Acylphosphatase_CS"/>
</dbReference>